<dbReference type="NCBIfam" id="TIGR00914">
    <property type="entry name" value="2A0601"/>
    <property type="match status" value="1"/>
</dbReference>
<dbReference type="Gene3D" id="3.30.70.1440">
    <property type="entry name" value="Multidrug efflux transporter AcrB pore domain"/>
    <property type="match status" value="1"/>
</dbReference>
<evidence type="ECO:0000313" key="9">
    <source>
        <dbReference type="EMBL" id="ASG23947.1"/>
    </source>
</evidence>
<dbReference type="InterPro" id="IPR027463">
    <property type="entry name" value="AcrB_DN_DC_subdom"/>
</dbReference>
<dbReference type="Gene3D" id="3.30.70.1430">
    <property type="entry name" value="Multidrug efflux transporter AcrB pore domain"/>
    <property type="match status" value="2"/>
</dbReference>
<feature type="transmembrane region" description="Helical" evidence="8">
    <location>
        <begin position="864"/>
        <end position="883"/>
    </location>
</feature>
<dbReference type="SUPFAM" id="SSF82714">
    <property type="entry name" value="Multidrug efflux transporter AcrB TolC docking domain, DN and DC subdomains"/>
    <property type="match status" value="2"/>
</dbReference>
<feature type="transmembrane region" description="Helical" evidence="8">
    <location>
        <begin position="917"/>
        <end position="940"/>
    </location>
</feature>
<feature type="transmembrane region" description="Helical" evidence="8">
    <location>
        <begin position="440"/>
        <end position="458"/>
    </location>
</feature>
<dbReference type="SUPFAM" id="SSF82866">
    <property type="entry name" value="Multidrug efflux transporter AcrB transmembrane domain"/>
    <property type="match status" value="2"/>
</dbReference>
<feature type="transmembrane region" description="Helical" evidence="8">
    <location>
        <begin position="889"/>
        <end position="910"/>
    </location>
</feature>
<evidence type="ECO:0000256" key="2">
    <source>
        <dbReference type="ARBA" id="ARBA00010942"/>
    </source>
</evidence>
<feature type="transmembrane region" description="Helical" evidence="8">
    <location>
        <begin position="470"/>
        <end position="496"/>
    </location>
</feature>
<dbReference type="Proteomes" id="UP000197153">
    <property type="component" value="Chromosome 3"/>
</dbReference>
<protein>
    <submittedName>
        <fullName evidence="9">CusA/CzcA family heavy metal efflux RND transporter</fullName>
    </submittedName>
</protein>
<evidence type="ECO:0000256" key="8">
    <source>
        <dbReference type="SAM" id="Phobius"/>
    </source>
</evidence>
<feature type="transmembrane region" description="Helical" evidence="8">
    <location>
        <begin position="526"/>
        <end position="545"/>
    </location>
</feature>
<organism evidence="9 10">
    <name type="scientific">Nitrospirillum viridazoti CBAmc</name>
    <dbReference type="NCBI Taxonomy" id="1441467"/>
    <lineage>
        <taxon>Bacteria</taxon>
        <taxon>Pseudomonadati</taxon>
        <taxon>Pseudomonadota</taxon>
        <taxon>Alphaproteobacteria</taxon>
        <taxon>Rhodospirillales</taxon>
        <taxon>Azospirillaceae</taxon>
        <taxon>Nitrospirillum</taxon>
        <taxon>Nitrospirillum viridazoti</taxon>
    </lineage>
</organism>
<feature type="transmembrane region" description="Helical" evidence="8">
    <location>
        <begin position="389"/>
        <end position="410"/>
    </location>
</feature>
<keyword evidence="5 8" id="KW-0812">Transmembrane</keyword>
<dbReference type="GO" id="GO:0005886">
    <property type="term" value="C:plasma membrane"/>
    <property type="evidence" value="ECO:0007669"/>
    <property type="project" value="UniProtKB-SubCell"/>
</dbReference>
<dbReference type="PRINTS" id="PR00702">
    <property type="entry name" value="ACRIFLAVINRP"/>
</dbReference>
<keyword evidence="10" id="KW-1185">Reference proteome</keyword>
<dbReference type="Gene3D" id="1.20.1640.10">
    <property type="entry name" value="Multidrug efflux transporter AcrB transmembrane domain"/>
    <property type="match status" value="2"/>
</dbReference>
<dbReference type="InterPro" id="IPR001036">
    <property type="entry name" value="Acrflvin-R"/>
</dbReference>
<dbReference type="RefSeq" id="WP_088874409.1">
    <property type="nucleotide sequence ID" value="NZ_CP022112.1"/>
</dbReference>
<feature type="transmembrane region" description="Helical" evidence="8">
    <location>
        <begin position="1008"/>
        <end position="1032"/>
    </location>
</feature>
<evidence type="ECO:0000256" key="3">
    <source>
        <dbReference type="ARBA" id="ARBA00022448"/>
    </source>
</evidence>
<evidence type="ECO:0000313" key="10">
    <source>
        <dbReference type="Proteomes" id="UP000197153"/>
    </source>
</evidence>
<dbReference type="KEGG" id="nao:Y958_23630"/>
<gene>
    <name evidence="9" type="ORF">Y958_23630</name>
</gene>
<evidence type="ECO:0000256" key="1">
    <source>
        <dbReference type="ARBA" id="ARBA00004651"/>
    </source>
</evidence>
<dbReference type="Gene3D" id="3.30.2090.10">
    <property type="entry name" value="Multidrug efflux transporter AcrB TolC docking domain, DN and DC subdomains"/>
    <property type="match status" value="2"/>
</dbReference>
<keyword evidence="7 8" id="KW-0472">Membrane</keyword>
<dbReference type="PANTHER" id="PTHR32063">
    <property type="match status" value="1"/>
</dbReference>
<dbReference type="PANTHER" id="PTHR32063:SF19">
    <property type="entry name" value="CATION EFFLUX SYSTEM PROTEIN CUSA"/>
    <property type="match status" value="1"/>
</dbReference>
<dbReference type="EMBL" id="CP022112">
    <property type="protein sequence ID" value="ASG23947.1"/>
    <property type="molecule type" value="Genomic_DNA"/>
</dbReference>
<feature type="transmembrane region" description="Helical" evidence="8">
    <location>
        <begin position="346"/>
        <end position="377"/>
    </location>
</feature>
<keyword evidence="6 8" id="KW-1133">Transmembrane helix</keyword>
<keyword evidence="4" id="KW-1003">Cell membrane</keyword>
<evidence type="ECO:0000256" key="7">
    <source>
        <dbReference type="ARBA" id="ARBA00023136"/>
    </source>
</evidence>
<proteinExistence type="inferred from homology"/>
<dbReference type="SUPFAM" id="SSF82693">
    <property type="entry name" value="Multidrug efflux transporter AcrB pore domain, PN1, PN2, PC1 and PC2 subdomains"/>
    <property type="match status" value="2"/>
</dbReference>
<comment type="subcellular location">
    <subcellularLocation>
        <location evidence="1">Cell membrane</location>
        <topology evidence="1">Multi-pass membrane protein</topology>
    </subcellularLocation>
</comment>
<sequence length="1038" mass="110695">MIARLIDWSAANKVLVLAATLFIAALGAWSLRHTPLDALPDLSDTQVIVYTDYPGQAPQVVEDQVTYPLSTALLAVPRSKVVRGFSNFGVSFVYVVFEEGTDLYWARSRVLEYLNVAQKRLPAGATPSLGPDATGVGWVYQYVVQGAGRTLAELRSIQDWLVRYQLAKADGVAEVAALGGFERQYQVVVDPRKLQAYGIPLSAVSDAVRASNRDVGGRTLEMAETEYMVRGRGYLRDAGDLERVVLKADAAGAAPVLLRDVARVELGPDERRGIGELDGQGEAVGGIVVKRDGADALTTIASVKRRLAELLPALPEGVTLKAVYDRSDLIGRAIETLKHTLLEESLIVAAVCVLFLFHVRSALVAIITLPVGILAAFAVMRPLGIGANIMSLGGIAIALGAMVDAAIVMIENAHKHVERLAPGEPRGPALLAAAREVGPSLFFSLLVIVASFLPVFALEAQEGRLFKPLAYTKTFAMAGGALLSVTLVPVLMLFFVRGRIVPEARNPLNRALIAAYRPLITLVLRWPKVTVVVAILALAATAWPVSRLGSEFMPDLNEGTLLFMPVTLPGISVTKAAELLQTQDRILKSFPEVASVYGKAGRAASATDPAPLEMSETVVSLKPQADWRPGLTLDGLVREMDQALQLPGVSNAWTMPIKARIDMLSTGIRTPVGVKVFGPDLAVLERLTTAVETAVRGVPGTTSAYAERLGGGHYLEITPDRDRIARYGLGIDAVQQVVATALGGETVTTTVEGRERYGVIVRYPRDLRDSPQAIAGQVLVPLPSGAMVPLGDLAGVALTQGPPSIRTENAQLVGYVYVDMHGRDVGGYVAEAARAVAAKVSLPPGYRLEWSGQFEYLQRAKAKLALVVPATLGVIFVLLYLNFGRLAETLIVMLSVPFALVGGAWLLWALGYNISVAVAVGFIALAGVAAETGVVMLIYLDHAWSATLARRAREGAPASPADLRAAILEGAVERVRPKMMTVVAIMAGLLPILWSTGTGSEVMRRIAVPMVGGMVSSTVLTLLVIPALYALVKRRPVG</sequence>
<accession>A0A248JZ02</accession>
<feature type="transmembrane region" description="Helical" evidence="8">
    <location>
        <begin position="979"/>
        <end position="996"/>
    </location>
</feature>
<evidence type="ECO:0000256" key="5">
    <source>
        <dbReference type="ARBA" id="ARBA00022692"/>
    </source>
</evidence>
<dbReference type="Pfam" id="PF00873">
    <property type="entry name" value="ACR_tran"/>
    <property type="match status" value="1"/>
</dbReference>
<dbReference type="AlphaFoldDB" id="A0A248JZ02"/>
<dbReference type="GO" id="GO:0042910">
    <property type="term" value="F:xenobiotic transmembrane transporter activity"/>
    <property type="evidence" value="ECO:0007669"/>
    <property type="project" value="TreeGrafter"/>
</dbReference>
<reference evidence="9 10" key="1">
    <citation type="submission" date="2017-06" db="EMBL/GenBank/DDBJ databases">
        <title>Complete genome sequence of Nitrospirillum amazonense strain CBAmC, an endophytic nitrogen-fixing and plant growth-promoting bacterium, isolated from sugarcane.</title>
        <authorList>
            <person name="Schwab S."/>
            <person name="dos Santos Teixeira K.R."/>
            <person name="Simoes Araujo J.L."/>
            <person name="Soares Vidal M."/>
            <person name="Borges de Freitas H.R."/>
            <person name="Rivello Crivelaro A.L."/>
            <person name="Bueno de Camargo Nunes A."/>
            <person name="dos Santos C.M."/>
            <person name="Palmeira da Silva Rosa D."/>
            <person name="da Silva Padilha D."/>
            <person name="da Silva E."/>
            <person name="Araujo Terra L."/>
            <person name="Soares Mendes V."/>
            <person name="Farinelli L."/>
            <person name="Magalhaes Cruz L."/>
            <person name="Baldani J.I."/>
        </authorList>
    </citation>
    <scope>NUCLEOTIDE SEQUENCE [LARGE SCALE GENOMIC DNA]</scope>
    <source>
        <strain evidence="9 10">CBAmC</strain>
    </source>
</reference>
<name>A0A248JZ02_9PROT</name>
<dbReference type="GO" id="GO:0008324">
    <property type="term" value="F:monoatomic cation transmembrane transporter activity"/>
    <property type="evidence" value="ECO:0007669"/>
    <property type="project" value="InterPro"/>
</dbReference>
<dbReference type="Gene3D" id="3.30.70.1320">
    <property type="entry name" value="Multidrug efflux transporter AcrB pore domain like"/>
    <property type="match status" value="1"/>
</dbReference>
<evidence type="ECO:0000256" key="6">
    <source>
        <dbReference type="ARBA" id="ARBA00022989"/>
    </source>
</evidence>
<evidence type="ECO:0000256" key="4">
    <source>
        <dbReference type="ARBA" id="ARBA00022475"/>
    </source>
</evidence>
<dbReference type="InterPro" id="IPR004763">
    <property type="entry name" value="CusA-like"/>
</dbReference>
<comment type="similarity">
    <text evidence="2">Belongs to the resistance-nodulation-cell division (RND) (TC 2.A.6) family.</text>
</comment>
<keyword evidence="3" id="KW-0813">Transport</keyword>